<accession>A0ABT6WKJ6</accession>
<sequence length="64" mass="7227">MPETSAAPRLRPPRNRLDRRFVLWRTSQAAFWCAGVMGTLTAVFWFAEITRPWLGPVLLVAGAL</sequence>
<comment type="caution">
    <text evidence="2">The sequence shown here is derived from an EMBL/GenBank/DDBJ whole genome shotgun (WGS) entry which is preliminary data.</text>
</comment>
<evidence type="ECO:0000256" key="1">
    <source>
        <dbReference type="SAM" id="Phobius"/>
    </source>
</evidence>
<proteinExistence type="predicted"/>
<name>A0ABT6WKJ6_9ACTN</name>
<dbReference type="Proteomes" id="UP001241758">
    <property type="component" value="Unassembled WGS sequence"/>
</dbReference>
<reference evidence="2 3" key="1">
    <citation type="submission" date="2023-05" db="EMBL/GenBank/DDBJ databases">
        <title>Actinoplanes sp. NEAU-A12 genome sequencing.</title>
        <authorList>
            <person name="Wang Z.-S."/>
        </authorList>
    </citation>
    <scope>NUCLEOTIDE SEQUENCE [LARGE SCALE GENOMIC DNA]</scope>
    <source>
        <strain evidence="2 3">NEAU-A12</strain>
    </source>
</reference>
<gene>
    <name evidence="2" type="ORF">QLQ12_16755</name>
</gene>
<dbReference type="EMBL" id="JASCTH010000010">
    <property type="protein sequence ID" value="MDI6100257.1"/>
    <property type="molecule type" value="Genomic_DNA"/>
</dbReference>
<keyword evidence="1" id="KW-1133">Transmembrane helix</keyword>
<keyword evidence="3" id="KW-1185">Reference proteome</keyword>
<keyword evidence="1" id="KW-0472">Membrane</keyword>
<feature type="transmembrane region" description="Helical" evidence="1">
    <location>
        <begin position="21"/>
        <end position="47"/>
    </location>
</feature>
<evidence type="ECO:0000313" key="2">
    <source>
        <dbReference type="EMBL" id="MDI6100257.1"/>
    </source>
</evidence>
<protein>
    <submittedName>
        <fullName evidence="2">Uncharacterized protein</fullName>
    </submittedName>
</protein>
<dbReference type="RefSeq" id="WP_282760938.1">
    <property type="nucleotide sequence ID" value="NZ_JASCTH010000010.1"/>
</dbReference>
<organism evidence="2 3">
    <name type="scientific">Actinoplanes sandaracinus</name>
    <dbReference type="NCBI Taxonomy" id="3045177"/>
    <lineage>
        <taxon>Bacteria</taxon>
        <taxon>Bacillati</taxon>
        <taxon>Actinomycetota</taxon>
        <taxon>Actinomycetes</taxon>
        <taxon>Micromonosporales</taxon>
        <taxon>Micromonosporaceae</taxon>
        <taxon>Actinoplanes</taxon>
    </lineage>
</organism>
<keyword evidence="1" id="KW-0812">Transmembrane</keyword>
<evidence type="ECO:0000313" key="3">
    <source>
        <dbReference type="Proteomes" id="UP001241758"/>
    </source>
</evidence>